<evidence type="ECO:0008006" key="5">
    <source>
        <dbReference type="Google" id="ProtNLM"/>
    </source>
</evidence>
<dbReference type="EMBL" id="BARS01007737">
    <property type="protein sequence ID" value="GAF68797.1"/>
    <property type="molecule type" value="Genomic_DNA"/>
</dbReference>
<dbReference type="AlphaFoldDB" id="X0RYG5"/>
<gene>
    <name evidence="4" type="ORF">S01H1_14849</name>
</gene>
<sequence length="116" mass="12634">MLMHETMVAESLLAAISAEAAKQNAKPVGAKISCGMLNALNDEILCFAFEAIAKGTACEGLKLEVEHKPMQGRCKKCGEIFDFEVTCPNCRKCGSENFELLPDAPLLLEEIELKTE</sequence>
<organism evidence="4">
    <name type="scientific">marine sediment metagenome</name>
    <dbReference type="NCBI Taxonomy" id="412755"/>
    <lineage>
        <taxon>unclassified sequences</taxon>
        <taxon>metagenomes</taxon>
        <taxon>ecological metagenomes</taxon>
    </lineage>
</organism>
<evidence type="ECO:0000256" key="2">
    <source>
        <dbReference type="ARBA" id="ARBA00022723"/>
    </source>
</evidence>
<dbReference type="GO" id="GO:0051604">
    <property type="term" value="P:protein maturation"/>
    <property type="evidence" value="ECO:0007669"/>
    <property type="project" value="InterPro"/>
</dbReference>
<keyword evidence="3" id="KW-0862">Zinc</keyword>
<proteinExistence type="inferred from homology"/>
<dbReference type="GO" id="GO:0008270">
    <property type="term" value="F:zinc ion binding"/>
    <property type="evidence" value="ECO:0007669"/>
    <property type="project" value="TreeGrafter"/>
</dbReference>
<reference evidence="4" key="1">
    <citation type="journal article" date="2014" name="Front. Microbiol.">
        <title>High frequency of phylogenetically diverse reductive dehalogenase-homologous genes in deep subseafloor sedimentary metagenomes.</title>
        <authorList>
            <person name="Kawai M."/>
            <person name="Futagami T."/>
            <person name="Toyoda A."/>
            <person name="Takaki Y."/>
            <person name="Nishi S."/>
            <person name="Hori S."/>
            <person name="Arai W."/>
            <person name="Tsubouchi T."/>
            <person name="Morono Y."/>
            <person name="Uchiyama I."/>
            <person name="Ito T."/>
            <person name="Fujiyama A."/>
            <person name="Inagaki F."/>
            <person name="Takami H."/>
        </authorList>
    </citation>
    <scope>NUCLEOTIDE SEQUENCE</scope>
    <source>
        <strain evidence="4">Expedition CK06-06</strain>
    </source>
</reference>
<protein>
    <recommendedName>
        <fullName evidence="5">Hydrogenase maturation factor HypA</fullName>
    </recommendedName>
</protein>
<dbReference type="PIRSF" id="PIRSF004761">
    <property type="entry name" value="Hydrgn_mat_HypA"/>
    <property type="match status" value="1"/>
</dbReference>
<dbReference type="PANTHER" id="PTHR34535:SF3">
    <property type="entry name" value="HYDROGENASE MATURATION FACTOR HYPA"/>
    <property type="match status" value="1"/>
</dbReference>
<dbReference type="HAMAP" id="MF_00213">
    <property type="entry name" value="HypA_HybF"/>
    <property type="match status" value="1"/>
</dbReference>
<evidence type="ECO:0000256" key="3">
    <source>
        <dbReference type="ARBA" id="ARBA00022833"/>
    </source>
</evidence>
<evidence type="ECO:0000313" key="4">
    <source>
        <dbReference type="EMBL" id="GAF68797.1"/>
    </source>
</evidence>
<dbReference type="Gene3D" id="3.30.2320.80">
    <property type="match status" value="1"/>
</dbReference>
<dbReference type="Pfam" id="PF01155">
    <property type="entry name" value="HypA"/>
    <property type="match status" value="1"/>
</dbReference>
<name>X0RYG5_9ZZZZ</name>
<comment type="caution">
    <text evidence="4">The sequence shown here is derived from an EMBL/GenBank/DDBJ whole genome shotgun (WGS) entry which is preliminary data.</text>
</comment>
<keyword evidence="2" id="KW-0479">Metal-binding</keyword>
<dbReference type="GO" id="GO:0016151">
    <property type="term" value="F:nickel cation binding"/>
    <property type="evidence" value="ECO:0007669"/>
    <property type="project" value="InterPro"/>
</dbReference>
<accession>X0RYG5</accession>
<dbReference type="SUPFAM" id="SSF161187">
    <property type="entry name" value="YfgJ-like"/>
    <property type="match status" value="1"/>
</dbReference>
<dbReference type="PANTHER" id="PTHR34535">
    <property type="entry name" value="HYDROGENASE MATURATION FACTOR HYPA"/>
    <property type="match status" value="1"/>
</dbReference>
<keyword evidence="1" id="KW-0533">Nickel</keyword>
<dbReference type="InterPro" id="IPR000688">
    <property type="entry name" value="HypA/HybF"/>
</dbReference>
<evidence type="ECO:0000256" key="1">
    <source>
        <dbReference type="ARBA" id="ARBA00022596"/>
    </source>
</evidence>